<dbReference type="GO" id="GO:0046983">
    <property type="term" value="F:protein dimerization activity"/>
    <property type="evidence" value="ECO:0007669"/>
    <property type="project" value="InterPro"/>
</dbReference>
<feature type="non-terminal residue" evidence="2">
    <location>
        <position position="1"/>
    </location>
</feature>
<proteinExistence type="evidence at transcript level"/>
<protein>
    <submittedName>
        <fullName evidence="2">Achaete-scute complex-like protein 2</fullName>
    </submittedName>
</protein>
<dbReference type="EMBL" id="AY623895">
    <property type="protein sequence ID" value="AAT45077.1"/>
    <property type="molecule type" value="mRNA"/>
</dbReference>
<accession>Q6IUP6</accession>
<dbReference type="AlphaFoldDB" id="Q6IUP6"/>
<dbReference type="InterPro" id="IPR036638">
    <property type="entry name" value="HLH_DNA-bd_sf"/>
</dbReference>
<feature type="region of interest" description="Disordered" evidence="1">
    <location>
        <begin position="19"/>
        <end position="38"/>
    </location>
</feature>
<reference evidence="2" key="2">
    <citation type="journal article" date="2007" name="Theriogenology">
        <title>Nuclear reprogramming in embryos generated by the transfer of yak (Bos grunniens) nuclei into bovine oocytes and comparison with bovine-bovine SCNT and bovine IVF embryos.</title>
        <authorList>
            <person name="Li Y."/>
            <person name="Li S."/>
            <person name="Dai Y."/>
            <person name="Du W."/>
            <person name="Zhao C."/>
            <person name="Wang L."/>
            <person name="Wang H."/>
            <person name="Li R."/>
            <person name="Liu Y."/>
            <person name="Wan R."/>
            <person name="Li N."/>
        </authorList>
    </citation>
    <scope>NUCLEOTIDE SEQUENCE</scope>
</reference>
<gene>
    <name evidence="2" type="primary">mash2</name>
</gene>
<evidence type="ECO:0000313" key="2">
    <source>
        <dbReference type="EMBL" id="AAT45077.1"/>
    </source>
</evidence>
<feature type="compositionally biased region" description="Basic residues" evidence="1">
    <location>
        <begin position="22"/>
        <end position="37"/>
    </location>
</feature>
<organism evidence="2">
    <name type="scientific">Bos mutus grunniens</name>
    <name type="common">Wild yak</name>
    <name type="synonym">Bos grunniens</name>
    <dbReference type="NCBI Taxonomy" id="30521"/>
    <lineage>
        <taxon>Eukaryota</taxon>
        <taxon>Metazoa</taxon>
        <taxon>Chordata</taxon>
        <taxon>Craniata</taxon>
        <taxon>Vertebrata</taxon>
        <taxon>Euteleostomi</taxon>
        <taxon>Mammalia</taxon>
        <taxon>Eutheria</taxon>
        <taxon>Laurasiatheria</taxon>
        <taxon>Artiodactyla</taxon>
        <taxon>Ruminantia</taxon>
        <taxon>Pecora</taxon>
        <taxon>Bovidae</taxon>
        <taxon>Bovinae</taxon>
        <taxon>Bos</taxon>
    </lineage>
</organism>
<feature type="non-terminal residue" evidence="2">
    <location>
        <position position="53"/>
    </location>
</feature>
<evidence type="ECO:0000256" key="1">
    <source>
        <dbReference type="SAM" id="MobiDB-lite"/>
    </source>
</evidence>
<name>Q6IUP6_BOSMU</name>
<reference evidence="2" key="1">
    <citation type="submission" date="2004-05" db="EMBL/GenBank/DDBJ databases">
        <title>The gene expression of yak blastocyst by interspecies nuclear transfer.</title>
        <authorList>
            <person name="Li Y.X."/>
            <person name="Li S."/>
            <person name="Li N."/>
        </authorList>
    </citation>
    <scope>NUCLEOTIDE SEQUENCE</scope>
</reference>
<sequence length="53" mass="6030">ASVARRNERGCKKLSKVERGRQRLRQHVRHGSGNKKLSKVENGTTAVEYIRAL</sequence>
<dbReference type="Gene3D" id="4.10.280.10">
    <property type="entry name" value="Helix-loop-helix DNA-binding domain"/>
    <property type="match status" value="1"/>
</dbReference>